<organism evidence="2 3">
    <name type="scientific">Brooklawnia cerclae</name>
    <dbReference type="NCBI Taxonomy" id="349934"/>
    <lineage>
        <taxon>Bacteria</taxon>
        <taxon>Bacillati</taxon>
        <taxon>Actinomycetota</taxon>
        <taxon>Actinomycetes</taxon>
        <taxon>Propionibacteriales</taxon>
        <taxon>Propionibacteriaceae</taxon>
        <taxon>Brooklawnia</taxon>
    </lineage>
</organism>
<evidence type="ECO:0000313" key="2">
    <source>
        <dbReference type="EMBL" id="NIH56552.1"/>
    </source>
</evidence>
<evidence type="ECO:0000256" key="1">
    <source>
        <dbReference type="SAM" id="MobiDB-lite"/>
    </source>
</evidence>
<comment type="caution">
    <text evidence="2">The sequence shown here is derived from an EMBL/GenBank/DDBJ whole genome shotgun (WGS) entry which is preliminary data.</text>
</comment>
<dbReference type="Proteomes" id="UP000749311">
    <property type="component" value="Unassembled WGS sequence"/>
</dbReference>
<dbReference type="EMBL" id="JAAMOZ010000001">
    <property type="protein sequence ID" value="NIH56552.1"/>
    <property type="molecule type" value="Genomic_DNA"/>
</dbReference>
<reference evidence="2 3" key="1">
    <citation type="submission" date="2020-02" db="EMBL/GenBank/DDBJ databases">
        <title>Sequencing the genomes of 1000 actinobacteria strains.</title>
        <authorList>
            <person name="Klenk H.-P."/>
        </authorList>
    </citation>
    <scope>NUCLEOTIDE SEQUENCE [LARGE SCALE GENOMIC DNA]</scope>
    <source>
        <strain evidence="2 3">DSM 19609</strain>
    </source>
</reference>
<feature type="region of interest" description="Disordered" evidence="1">
    <location>
        <begin position="95"/>
        <end position="116"/>
    </location>
</feature>
<protein>
    <submittedName>
        <fullName evidence="2">Uncharacterized protein</fullName>
    </submittedName>
</protein>
<accession>A0ABX0SDU2</accession>
<sequence>MTGSRSGGGPFDRLKERWGPFDRLKDRSLTFVEPVEAPVELVEALVELVEAPVEPVEAPVELVETPVELVETIAGFTASASVAGARPGDEQLMLNERPTPLAAPPMVRASRQRPER</sequence>
<name>A0ABX0SDU2_9ACTN</name>
<keyword evidence="3" id="KW-1185">Reference proteome</keyword>
<gene>
    <name evidence="2" type="ORF">FB473_001197</name>
</gene>
<dbReference type="RefSeq" id="WP_167165599.1">
    <property type="nucleotide sequence ID" value="NZ_BAAAOO010000015.1"/>
</dbReference>
<evidence type="ECO:0000313" key="3">
    <source>
        <dbReference type="Proteomes" id="UP000749311"/>
    </source>
</evidence>
<proteinExistence type="predicted"/>